<dbReference type="EMBL" id="JABWDJ010000031">
    <property type="protein sequence ID" value="NVB73786.1"/>
    <property type="molecule type" value="Genomic_DNA"/>
</dbReference>
<accession>A0A7Y6PDK8</accession>
<sequence>MSRGRSSELITKRNEALLRRYYYWTEIQRLRFDDALKILSEKEFFISVDRIMAIIRSNCNRLKDIDVKPVPKIKKPRLTAAQLSLFTD</sequence>
<proteinExistence type="predicted"/>
<gene>
    <name evidence="1" type="ORF">HUV05_09685</name>
</gene>
<evidence type="ECO:0000313" key="1">
    <source>
        <dbReference type="EMBL" id="NVB73786.1"/>
    </source>
</evidence>
<reference evidence="1 2" key="2">
    <citation type="submission" date="2020-07" db="EMBL/GenBank/DDBJ databases">
        <title>Bacterial metabolism rescues the inhibition of intestinal drug absorption by food and drug additives.</title>
        <authorList>
            <person name="Zou L."/>
            <person name="Spanogiannopoulos P."/>
            <person name="Chien H.-C."/>
            <person name="Pieper L.M."/>
            <person name="Cai W."/>
            <person name="Khuri N."/>
            <person name="Pottel J."/>
            <person name="Vora B."/>
            <person name="Ni Z."/>
            <person name="Tsakalozou E."/>
            <person name="Zhang W."/>
            <person name="Shoichet B.K."/>
            <person name="Giacomini K.M."/>
            <person name="Turnbaugh P.J."/>
        </authorList>
    </citation>
    <scope>NUCLEOTIDE SEQUENCE [LARGE SCALE GENOMIC DNA]</scope>
    <source>
        <strain evidence="1 2">B33</strain>
    </source>
</reference>
<protein>
    <submittedName>
        <fullName evidence="1">Transposase</fullName>
    </submittedName>
</protein>
<name>A0A7Y6PDK8_PHOVU</name>
<reference evidence="1 2" key="1">
    <citation type="submission" date="2020-04" db="EMBL/GenBank/DDBJ databases">
        <authorList>
            <person name="Pieper L."/>
        </authorList>
    </citation>
    <scope>NUCLEOTIDE SEQUENCE [LARGE SCALE GENOMIC DNA]</scope>
    <source>
        <strain evidence="1 2">B33</strain>
    </source>
</reference>
<dbReference type="AlphaFoldDB" id="A0A7Y6PDK8"/>
<comment type="caution">
    <text evidence="1">The sequence shown here is derived from an EMBL/GenBank/DDBJ whole genome shotgun (WGS) entry which is preliminary data.</text>
</comment>
<evidence type="ECO:0000313" key="2">
    <source>
        <dbReference type="Proteomes" id="UP000524321"/>
    </source>
</evidence>
<dbReference type="Proteomes" id="UP000524321">
    <property type="component" value="Unassembled WGS sequence"/>
</dbReference>
<dbReference type="RefSeq" id="WP_176350505.1">
    <property type="nucleotide sequence ID" value="NZ_DAWEQP010000014.1"/>
</dbReference>
<organism evidence="1 2">
    <name type="scientific">Phocaeicola vulgatus</name>
    <name type="common">Bacteroides vulgatus</name>
    <dbReference type="NCBI Taxonomy" id="821"/>
    <lineage>
        <taxon>Bacteria</taxon>
        <taxon>Pseudomonadati</taxon>
        <taxon>Bacteroidota</taxon>
        <taxon>Bacteroidia</taxon>
        <taxon>Bacteroidales</taxon>
        <taxon>Bacteroidaceae</taxon>
        <taxon>Phocaeicola</taxon>
    </lineage>
</organism>